<comment type="caution">
    <text evidence="1">The sequence shown here is derived from an EMBL/GenBank/DDBJ whole genome shotgun (WGS) entry which is preliminary data.</text>
</comment>
<protein>
    <submittedName>
        <fullName evidence="1">Uncharacterized protein</fullName>
    </submittedName>
</protein>
<gene>
    <name evidence="1" type="ORF">UV12_C0003G0074</name>
</gene>
<proteinExistence type="predicted"/>
<accession>A0A0G0ZHB7</accession>
<dbReference type="EMBL" id="LCDG01000003">
    <property type="protein sequence ID" value="KKS48115.1"/>
    <property type="molecule type" value="Genomic_DNA"/>
</dbReference>
<organism evidence="1 2">
    <name type="scientific">Candidatus Nomurabacteria bacterium GW2011_GWC2_42_20</name>
    <dbReference type="NCBI Taxonomy" id="1618756"/>
    <lineage>
        <taxon>Bacteria</taxon>
        <taxon>Candidatus Nomuraibacteriota</taxon>
    </lineage>
</organism>
<dbReference type="Proteomes" id="UP000034704">
    <property type="component" value="Unassembled WGS sequence"/>
</dbReference>
<dbReference type="AlphaFoldDB" id="A0A0G0ZHB7"/>
<reference evidence="1 2" key="1">
    <citation type="journal article" date="2015" name="Nature">
        <title>rRNA introns, odd ribosomes, and small enigmatic genomes across a large radiation of phyla.</title>
        <authorList>
            <person name="Brown C.T."/>
            <person name="Hug L.A."/>
            <person name="Thomas B.C."/>
            <person name="Sharon I."/>
            <person name="Castelle C.J."/>
            <person name="Singh A."/>
            <person name="Wilkins M.J."/>
            <person name="Williams K.H."/>
            <person name="Banfield J.F."/>
        </authorList>
    </citation>
    <scope>NUCLEOTIDE SEQUENCE [LARGE SCALE GENOMIC DNA]</scope>
</reference>
<evidence type="ECO:0000313" key="2">
    <source>
        <dbReference type="Proteomes" id="UP000034704"/>
    </source>
</evidence>
<dbReference type="STRING" id="1618756.UV12_C0003G0074"/>
<name>A0A0G0ZHB7_9BACT</name>
<evidence type="ECO:0000313" key="1">
    <source>
        <dbReference type="EMBL" id="KKS48115.1"/>
    </source>
</evidence>
<sequence>MNERVPLEHTIGISEEEILAQDLARLEQKNASVAESIKRALAKAQEKKGQSDIVITKAMRDGAAAHEHQLRGQLGEDY</sequence>